<gene>
    <name evidence="6" type="ORF">BFL38_02705</name>
</gene>
<evidence type="ECO:0000256" key="3">
    <source>
        <dbReference type="ARBA" id="ARBA00023098"/>
    </source>
</evidence>
<protein>
    <recommendedName>
        <fullName evidence="5">PNPLA domain-containing protein</fullName>
    </recommendedName>
</protein>
<keyword evidence="2 4" id="KW-0442">Lipid degradation</keyword>
<evidence type="ECO:0000313" key="7">
    <source>
        <dbReference type="Proteomes" id="UP000095247"/>
    </source>
</evidence>
<evidence type="ECO:0000259" key="5">
    <source>
        <dbReference type="PROSITE" id="PS51635"/>
    </source>
</evidence>
<feature type="short sequence motif" description="GXGXXG" evidence="4">
    <location>
        <begin position="10"/>
        <end position="15"/>
    </location>
</feature>
<comment type="caution">
    <text evidence="6">The sequence shown here is derived from an EMBL/GenBank/DDBJ whole genome shotgun (WGS) entry which is preliminary data.</text>
</comment>
<dbReference type="GO" id="GO:0016042">
    <property type="term" value="P:lipid catabolic process"/>
    <property type="evidence" value="ECO:0007669"/>
    <property type="project" value="UniProtKB-UniRule"/>
</dbReference>
<dbReference type="PANTHER" id="PTHR14226">
    <property type="entry name" value="NEUROPATHY TARGET ESTERASE/SWISS CHEESE D.MELANOGASTER"/>
    <property type="match status" value="1"/>
</dbReference>
<dbReference type="PROSITE" id="PS51635">
    <property type="entry name" value="PNPLA"/>
    <property type="match status" value="1"/>
</dbReference>
<name>A0A1E5NC72_9SPIR</name>
<sequence>MNRLGLVLAGGGGKGSYQIGVWKAFREFGFDKYIYAISGTSVGALNACLIYQNDYEKAEKIWLNEVQDKILSFDAESIVKSISRILIPLGIPMTRIIALAGVIASSGIFSRDGLLSIIDKYLDFDYLLNTDDPLYAACLAVENFNVHYFSINKSERDRIRKILLATSAIPFVFDKEVIDGTTYIDGGIPIVGDNIPIRPLYNLGCNMVVVVHLSKESIIKREEFPNLKIIEIVPQEDLGGLIKGTLNFSSSAMSSHIEQGYNDAKRILKPVFDMAATQFELLRSIKKMYIDEQEYKHKMKLIKEERHNIKNDIQKIAIENNIKINYTDDIKKLNNNNNKNIK</sequence>
<evidence type="ECO:0000256" key="4">
    <source>
        <dbReference type="PROSITE-ProRule" id="PRU01161"/>
    </source>
</evidence>
<dbReference type="AlphaFoldDB" id="A0A1E5NC72"/>
<dbReference type="InterPro" id="IPR016035">
    <property type="entry name" value="Acyl_Trfase/lysoPLipase"/>
</dbReference>
<keyword evidence="3 4" id="KW-0443">Lipid metabolism</keyword>
<feature type="short sequence motif" description="GXSXG" evidence="4">
    <location>
        <begin position="39"/>
        <end position="43"/>
    </location>
</feature>
<keyword evidence="1 4" id="KW-0378">Hydrolase</keyword>
<feature type="domain" description="PNPLA" evidence="5">
    <location>
        <begin position="6"/>
        <end position="201"/>
    </location>
</feature>
<feature type="active site" description="Proton acceptor" evidence="4">
    <location>
        <position position="185"/>
    </location>
</feature>
<dbReference type="InterPro" id="IPR050301">
    <property type="entry name" value="NTE"/>
</dbReference>
<dbReference type="GO" id="GO:0016787">
    <property type="term" value="F:hydrolase activity"/>
    <property type="evidence" value="ECO:0007669"/>
    <property type="project" value="UniProtKB-UniRule"/>
</dbReference>
<dbReference type="Gene3D" id="3.40.1090.10">
    <property type="entry name" value="Cytosolic phospholipase A2 catalytic domain"/>
    <property type="match status" value="2"/>
</dbReference>
<evidence type="ECO:0000313" key="6">
    <source>
        <dbReference type="EMBL" id="OEJ13677.1"/>
    </source>
</evidence>
<feature type="active site" description="Nucleophile" evidence="4">
    <location>
        <position position="41"/>
    </location>
</feature>
<dbReference type="PANTHER" id="PTHR14226:SF57">
    <property type="entry name" value="BLR7027 PROTEIN"/>
    <property type="match status" value="1"/>
</dbReference>
<dbReference type="Pfam" id="PF01734">
    <property type="entry name" value="Patatin"/>
    <property type="match status" value="1"/>
</dbReference>
<accession>A0A1E5NC72</accession>
<reference evidence="6 7" key="1">
    <citation type="submission" date="2016-08" db="EMBL/GenBank/DDBJ databases">
        <title>Characterization and recognition of Brachyspira hampsonii sp. nov., a novel intestinal spirochete that is pathogenic to pigs.</title>
        <authorList>
            <person name="Mirajkar N."/>
            <person name="La T."/>
            <person name="Phillips N."/>
            <person name="Hampson D."/>
            <person name="Gebhart C."/>
        </authorList>
    </citation>
    <scope>NUCLEOTIDE SEQUENCE [LARGE SCALE GENOMIC DNA]</scope>
    <source>
        <strain evidence="6 7">P280/1</strain>
    </source>
</reference>
<dbReference type="RefSeq" id="WP_069726988.1">
    <property type="nucleotide sequence ID" value="NZ_MDCO01000012.1"/>
</dbReference>
<dbReference type="SUPFAM" id="SSF52151">
    <property type="entry name" value="FabD/lysophospholipase-like"/>
    <property type="match status" value="1"/>
</dbReference>
<evidence type="ECO:0000256" key="2">
    <source>
        <dbReference type="ARBA" id="ARBA00022963"/>
    </source>
</evidence>
<feature type="short sequence motif" description="DGA/G" evidence="4">
    <location>
        <begin position="185"/>
        <end position="187"/>
    </location>
</feature>
<evidence type="ECO:0000256" key="1">
    <source>
        <dbReference type="ARBA" id="ARBA00022801"/>
    </source>
</evidence>
<organism evidence="6 7">
    <name type="scientific">Brachyspira hampsonii</name>
    <dbReference type="NCBI Taxonomy" id="1287055"/>
    <lineage>
        <taxon>Bacteria</taxon>
        <taxon>Pseudomonadati</taxon>
        <taxon>Spirochaetota</taxon>
        <taxon>Spirochaetia</taxon>
        <taxon>Brachyspirales</taxon>
        <taxon>Brachyspiraceae</taxon>
        <taxon>Brachyspira</taxon>
    </lineage>
</organism>
<dbReference type="InterPro" id="IPR002641">
    <property type="entry name" value="PNPLA_dom"/>
</dbReference>
<dbReference type="Proteomes" id="UP000095247">
    <property type="component" value="Unassembled WGS sequence"/>
</dbReference>
<proteinExistence type="predicted"/>
<dbReference type="EMBL" id="MDCO01000012">
    <property type="protein sequence ID" value="OEJ13677.1"/>
    <property type="molecule type" value="Genomic_DNA"/>
</dbReference>